<accession>A0A412GU92</accession>
<evidence type="ECO:0000313" key="2">
    <source>
        <dbReference type="Proteomes" id="UP000285864"/>
    </source>
</evidence>
<dbReference type="EMBL" id="QRUU01000012">
    <property type="protein sequence ID" value="RGR98386.1"/>
    <property type="molecule type" value="Genomic_DNA"/>
</dbReference>
<proteinExistence type="predicted"/>
<dbReference type="RefSeq" id="WP_118483455.1">
    <property type="nucleotide sequence ID" value="NZ_QRUU01000012.1"/>
</dbReference>
<dbReference type="InterPro" id="IPR010994">
    <property type="entry name" value="RuvA_2-like"/>
</dbReference>
<sequence length="683" mass="80176">MLIRVFIVCILASYTVVNLQAQSNWIEWKEDVSEAEEMSGWQEQYEFLSELAEHPFNINTITKEQLEQLPFLSDKIIENILYYIYKYGPMVSKKELLGIEGMDWQTRRFLEDFIYIGASDKEEDKVYWKNVLKYNKQELLTRVDIPLYMKSGYADHSEEVLEKYPNRKYYGNPVYHNLRYRFQYRNQLYMGLTAEKDAGEPFFCKYNKKGYDFYSAYFFLQDVKKLKSLAIGNYRVSFGYGLVINTGGFSFGKSGSLGTMNRFGRGIAKYTSTDENNYLQGIAATYKLKKRWTLSAFYSFRKKDARVEDMFIRSLKTDGFHRLKKDMEKKNMINNQLIGSNLTYNGKTVELGLTGVYTVFNKVLNPDLRPYNLYYPRGKYFFNIGTNYKFFLHKFIFSGETAFDKSGKIATLNMLSYSPAVHTSLLLINRYYDKRYQVIHANAFGENSQLQNETGVYIGLESSYLRKLKILCYADFFHFFYRRYQVDRDHTSGIDGLFQLSYSPINSLVMLIKYSHKNKAKNYTSDSDGKYVLPYIRQRIHYQLSYKPCEIFWLKTAAEYVRTSYYKNINSSNGGFVNGTLGAKLSFIPMQISCSGAWFHTQSYDSRIYMYEPGLLYAFSMSSFYGRGSRWAVNLKYSYKDRFIIQGKWGITCYNDRDKISSGTEEIQGNRKADLQLQLKVKW</sequence>
<keyword evidence="2" id="KW-1185">Reference proteome</keyword>
<organism evidence="1 2">
    <name type="scientific">Phocaeicola coprocola</name>
    <dbReference type="NCBI Taxonomy" id="310298"/>
    <lineage>
        <taxon>Bacteria</taxon>
        <taxon>Pseudomonadati</taxon>
        <taxon>Bacteroidota</taxon>
        <taxon>Bacteroidia</taxon>
        <taxon>Bacteroidales</taxon>
        <taxon>Bacteroidaceae</taxon>
        <taxon>Phocaeicola</taxon>
    </lineage>
</organism>
<dbReference type="SUPFAM" id="SSF47781">
    <property type="entry name" value="RuvA domain 2-like"/>
    <property type="match status" value="1"/>
</dbReference>
<protein>
    <submittedName>
        <fullName evidence="1">Helix-hairpin-helix domain-containing protein</fullName>
    </submittedName>
</protein>
<name>A0A412GU92_9BACT</name>
<comment type="caution">
    <text evidence="1">The sequence shown here is derived from an EMBL/GenBank/DDBJ whole genome shotgun (WGS) entry which is preliminary data.</text>
</comment>
<evidence type="ECO:0000313" key="1">
    <source>
        <dbReference type="EMBL" id="RGR98386.1"/>
    </source>
</evidence>
<gene>
    <name evidence="1" type="ORF">DWY20_04320</name>
</gene>
<dbReference type="AlphaFoldDB" id="A0A412GU92"/>
<reference evidence="1 2" key="1">
    <citation type="submission" date="2018-08" db="EMBL/GenBank/DDBJ databases">
        <title>A genome reference for cultivated species of the human gut microbiota.</title>
        <authorList>
            <person name="Zou Y."/>
            <person name="Xue W."/>
            <person name="Luo G."/>
        </authorList>
    </citation>
    <scope>NUCLEOTIDE SEQUENCE [LARGE SCALE GENOMIC DNA]</scope>
    <source>
        <strain evidence="1 2">AF24-2</strain>
    </source>
</reference>
<dbReference type="Proteomes" id="UP000285864">
    <property type="component" value="Unassembled WGS sequence"/>
</dbReference>